<evidence type="ECO:0000313" key="2">
    <source>
        <dbReference type="Proteomes" id="UP000321523"/>
    </source>
</evidence>
<organism evidence="1 2">
    <name type="scientific">Skermanella aerolata</name>
    <dbReference type="NCBI Taxonomy" id="393310"/>
    <lineage>
        <taxon>Bacteria</taxon>
        <taxon>Pseudomonadati</taxon>
        <taxon>Pseudomonadota</taxon>
        <taxon>Alphaproteobacteria</taxon>
        <taxon>Rhodospirillales</taxon>
        <taxon>Azospirillaceae</taxon>
        <taxon>Skermanella</taxon>
    </lineage>
</organism>
<sequence>MSKAQKIHGDLYSYKETVYVDSKSDVTIHCSRHGRFRQVASLHLQGQGCPACGLERGAAARRDGLEDFKAKAIARYGTTYDYAEVEYVNSRTKVKIGCPIHGPFFKRPAMHINGEGCPTCGMKRRRNPAQHGFGG</sequence>
<evidence type="ECO:0000313" key="1">
    <source>
        <dbReference type="EMBL" id="GEO41814.1"/>
    </source>
</evidence>
<dbReference type="Proteomes" id="UP000321523">
    <property type="component" value="Unassembled WGS sequence"/>
</dbReference>
<reference evidence="1 2" key="1">
    <citation type="submission" date="2019-07" db="EMBL/GenBank/DDBJ databases">
        <title>Whole genome shotgun sequence of Skermanella aerolata NBRC 106429.</title>
        <authorList>
            <person name="Hosoyama A."/>
            <person name="Uohara A."/>
            <person name="Ohji S."/>
            <person name="Ichikawa N."/>
        </authorList>
    </citation>
    <scope>NUCLEOTIDE SEQUENCE [LARGE SCALE GENOMIC DNA]</scope>
    <source>
        <strain evidence="1 2">NBRC 106429</strain>
    </source>
</reference>
<protein>
    <submittedName>
        <fullName evidence="1">Uncharacterized protein</fullName>
    </submittedName>
</protein>
<proteinExistence type="predicted"/>
<comment type="caution">
    <text evidence="1">The sequence shown here is derived from an EMBL/GenBank/DDBJ whole genome shotgun (WGS) entry which is preliminary data.</text>
</comment>
<dbReference type="EMBL" id="BJYZ01000032">
    <property type="protein sequence ID" value="GEO41814.1"/>
    <property type="molecule type" value="Genomic_DNA"/>
</dbReference>
<keyword evidence="2" id="KW-1185">Reference proteome</keyword>
<accession>A0A512DZA7</accession>
<gene>
    <name evidence="1" type="ORF">SAE02_59620</name>
</gene>
<name>A0A512DZA7_9PROT</name>
<dbReference type="AlphaFoldDB" id="A0A512DZA7"/>